<dbReference type="Proteomes" id="UP000774935">
    <property type="component" value="Unassembled WGS sequence"/>
</dbReference>
<dbReference type="InterPro" id="IPR024775">
    <property type="entry name" value="DinB-like"/>
</dbReference>
<organism evidence="2 3">
    <name type="scientific">Pontibacter populi</name>
    <dbReference type="NCBI Taxonomy" id="890055"/>
    <lineage>
        <taxon>Bacteria</taxon>
        <taxon>Pseudomonadati</taxon>
        <taxon>Bacteroidota</taxon>
        <taxon>Cytophagia</taxon>
        <taxon>Cytophagales</taxon>
        <taxon>Hymenobacteraceae</taxon>
        <taxon>Pontibacter</taxon>
    </lineage>
</organism>
<keyword evidence="3" id="KW-1185">Reference proteome</keyword>
<reference evidence="2 3" key="1">
    <citation type="submission" date="2021-07" db="EMBL/GenBank/DDBJ databases">
        <authorList>
            <person name="Kim M.K."/>
        </authorList>
    </citation>
    <scope>NUCLEOTIDE SEQUENCE [LARGE SCALE GENOMIC DNA]</scope>
    <source>
        <strain evidence="2 3">HLY7-15</strain>
    </source>
</reference>
<protein>
    <submittedName>
        <fullName evidence="2">DinB family protein</fullName>
    </submittedName>
</protein>
<comment type="caution">
    <text evidence="2">The sequence shown here is derived from an EMBL/GenBank/DDBJ whole genome shotgun (WGS) entry which is preliminary data.</text>
</comment>
<feature type="domain" description="DinB-like" evidence="1">
    <location>
        <begin position="15"/>
        <end position="171"/>
    </location>
</feature>
<evidence type="ECO:0000259" key="1">
    <source>
        <dbReference type="Pfam" id="PF12867"/>
    </source>
</evidence>
<evidence type="ECO:0000313" key="3">
    <source>
        <dbReference type="Proteomes" id="UP000774935"/>
    </source>
</evidence>
<gene>
    <name evidence="2" type="ORF">KYK27_06415</name>
</gene>
<sequence length="192" mass="21586">MTTLEQLSQTNSQLQQTIVNEFSALDLAALNYKPTPESWSILECLEHLNRYSQYYNPALARAIADNSDGSNVTSITYSWLGKKSLDIVRPQNGKKHKTVKHMNPANSTLGLATIEAFLKHQQELQSLLQAAKNSNLNKKAIPVEFFKLLKMRIGETLEFIVMHQERHVQQALRVKQQAVYSEGSSLSLIAGC</sequence>
<dbReference type="RefSeq" id="WP_199109137.1">
    <property type="nucleotide sequence ID" value="NZ_JAHWXQ010000001.1"/>
</dbReference>
<accession>A0ABS6XB16</accession>
<evidence type="ECO:0000313" key="2">
    <source>
        <dbReference type="EMBL" id="MBW3364668.1"/>
    </source>
</evidence>
<name>A0ABS6XB16_9BACT</name>
<dbReference type="EMBL" id="JAHWXQ010000001">
    <property type="protein sequence ID" value="MBW3364668.1"/>
    <property type="molecule type" value="Genomic_DNA"/>
</dbReference>
<proteinExistence type="predicted"/>
<dbReference type="SUPFAM" id="SSF109854">
    <property type="entry name" value="DinB/YfiT-like putative metalloenzymes"/>
    <property type="match status" value="1"/>
</dbReference>
<dbReference type="InterPro" id="IPR034660">
    <property type="entry name" value="DinB/YfiT-like"/>
</dbReference>
<dbReference type="Pfam" id="PF12867">
    <property type="entry name" value="DinB_2"/>
    <property type="match status" value="1"/>
</dbReference>
<dbReference type="Gene3D" id="1.20.120.450">
    <property type="entry name" value="dinb family like domain"/>
    <property type="match status" value="1"/>
</dbReference>